<keyword evidence="10" id="KW-1185">Reference proteome</keyword>
<evidence type="ECO:0000256" key="6">
    <source>
        <dbReference type="ARBA" id="ARBA00023239"/>
    </source>
</evidence>
<keyword evidence="4" id="KW-0479">Metal-binding</keyword>
<keyword evidence="5" id="KW-0862">Zinc</keyword>
<dbReference type="Pfam" id="PF00194">
    <property type="entry name" value="Carb_anhydrase"/>
    <property type="match status" value="1"/>
</dbReference>
<accession>A0A2G8JJ90</accession>
<dbReference type="EC" id="4.2.1.1" evidence="3"/>
<dbReference type="GO" id="GO:0005737">
    <property type="term" value="C:cytoplasm"/>
    <property type="evidence" value="ECO:0007669"/>
    <property type="project" value="TreeGrafter"/>
</dbReference>
<dbReference type="EMBL" id="MRZV01001806">
    <property type="protein sequence ID" value="PIK35815.1"/>
    <property type="molecule type" value="Genomic_DNA"/>
</dbReference>
<dbReference type="PANTHER" id="PTHR18952:SF141">
    <property type="entry name" value="CARBONIC ANHYDRASE"/>
    <property type="match status" value="1"/>
</dbReference>
<comment type="caution">
    <text evidence="9">The sequence shown here is derived from an EMBL/GenBank/DDBJ whole genome shotgun (WGS) entry which is preliminary data.</text>
</comment>
<evidence type="ECO:0000256" key="7">
    <source>
        <dbReference type="ARBA" id="ARBA00048348"/>
    </source>
</evidence>
<dbReference type="GO" id="GO:0004089">
    <property type="term" value="F:carbonate dehydratase activity"/>
    <property type="evidence" value="ECO:0007669"/>
    <property type="project" value="UniProtKB-EC"/>
</dbReference>
<feature type="non-terminal residue" evidence="9">
    <location>
        <position position="154"/>
    </location>
</feature>
<protein>
    <recommendedName>
        <fullName evidence="3">carbonic anhydrase</fullName>
        <ecNumber evidence="3">4.2.1.1</ecNumber>
    </recommendedName>
</protein>
<keyword evidence="6" id="KW-0456">Lyase</keyword>
<comment type="catalytic activity">
    <reaction evidence="7">
        <text>hydrogencarbonate + H(+) = CO2 + H2O</text>
        <dbReference type="Rhea" id="RHEA:10748"/>
        <dbReference type="ChEBI" id="CHEBI:15377"/>
        <dbReference type="ChEBI" id="CHEBI:15378"/>
        <dbReference type="ChEBI" id="CHEBI:16526"/>
        <dbReference type="ChEBI" id="CHEBI:17544"/>
        <dbReference type="EC" id="4.2.1.1"/>
    </reaction>
</comment>
<dbReference type="AlphaFoldDB" id="A0A2G8JJ90"/>
<dbReference type="PROSITE" id="PS51144">
    <property type="entry name" value="ALPHA_CA_2"/>
    <property type="match status" value="1"/>
</dbReference>
<dbReference type="PANTHER" id="PTHR18952">
    <property type="entry name" value="CARBONIC ANHYDRASE"/>
    <property type="match status" value="1"/>
</dbReference>
<dbReference type="Proteomes" id="UP000230750">
    <property type="component" value="Unassembled WGS sequence"/>
</dbReference>
<dbReference type="STRING" id="307972.A0A2G8JJ90"/>
<comment type="cofactor">
    <cofactor evidence="1">
        <name>Zn(2+)</name>
        <dbReference type="ChEBI" id="CHEBI:29105"/>
    </cofactor>
</comment>
<sequence length="154" mass="17032">MWPAGSRLPTPAVDVHMYKPCKWHEHFPQAGGKRQSPVAITTNSVEVDKSMAPLDMKYDSHMCSSLTNNGRTFCVSVKSDVCNLSGGPLTDKYRLLQFHCHWGSDDSKGAEHTIDGQQHAAELHLVHWNTDKFTSPGDAIKNDKGIAVLTAFIK</sequence>
<dbReference type="InterPro" id="IPR036398">
    <property type="entry name" value="CA_dom_sf"/>
</dbReference>
<name>A0A2G8JJ90_STIJA</name>
<proteinExistence type="inferred from homology"/>
<evidence type="ECO:0000256" key="1">
    <source>
        <dbReference type="ARBA" id="ARBA00001947"/>
    </source>
</evidence>
<evidence type="ECO:0000256" key="2">
    <source>
        <dbReference type="ARBA" id="ARBA00010718"/>
    </source>
</evidence>
<evidence type="ECO:0000256" key="5">
    <source>
        <dbReference type="ARBA" id="ARBA00022833"/>
    </source>
</evidence>
<evidence type="ECO:0000313" key="10">
    <source>
        <dbReference type="Proteomes" id="UP000230750"/>
    </source>
</evidence>
<evidence type="ECO:0000256" key="3">
    <source>
        <dbReference type="ARBA" id="ARBA00012925"/>
    </source>
</evidence>
<reference evidence="9 10" key="1">
    <citation type="journal article" date="2017" name="PLoS Biol.">
        <title>The sea cucumber genome provides insights into morphological evolution and visceral regeneration.</title>
        <authorList>
            <person name="Zhang X."/>
            <person name="Sun L."/>
            <person name="Yuan J."/>
            <person name="Sun Y."/>
            <person name="Gao Y."/>
            <person name="Zhang L."/>
            <person name="Li S."/>
            <person name="Dai H."/>
            <person name="Hamel J.F."/>
            <person name="Liu C."/>
            <person name="Yu Y."/>
            <person name="Liu S."/>
            <person name="Lin W."/>
            <person name="Guo K."/>
            <person name="Jin S."/>
            <person name="Xu P."/>
            <person name="Storey K.B."/>
            <person name="Huan P."/>
            <person name="Zhang T."/>
            <person name="Zhou Y."/>
            <person name="Zhang J."/>
            <person name="Lin C."/>
            <person name="Li X."/>
            <person name="Xing L."/>
            <person name="Huo D."/>
            <person name="Sun M."/>
            <person name="Wang L."/>
            <person name="Mercier A."/>
            <person name="Li F."/>
            <person name="Yang H."/>
            <person name="Xiang J."/>
        </authorList>
    </citation>
    <scope>NUCLEOTIDE SEQUENCE [LARGE SCALE GENOMIC DNA]</scope>
    <source>
        <strain evidence="9">Shaxun</strain>
        <tissue evidence="9">Muscle</tissue>
    </source>
</reference>
<organism evidence="9 10">
    <name type="scientific">Stichopus japonicus</name>
    <name type="common">Sea cucumber</name>
    <dbReference type="NCBI Taxonomy" id="307972"/>
    <lineage>
        <taxon>Eukaryota</taxon>
        <taxon>Metazoa</taxon>
        <taxon>Echinodermata</taxon>
        <taxon>Eleutherozoa</taxon>
        <taxon>Echinozoa</taxon>
        <taxon>Holothuroidea</taxon>
        <taxon>Aspidochirotacea</taxon>
        <taxon>Aspidochirotida</taxon>
        <taxon>Stichopodidae</taxon>
        <taxon>Apostichopus</taxon>
    </lineage>
</organism>
<evidence type="ECO:0000259" key="8">
    <source>
        <dbReference type="PROSITE" id="PS51144"/>
    </source>
</evidence>
<dbReference type="SMART" id="SM01057">
    <property type="entry name" value="Carb_anhydrase"/>
    <property type="match status" value="1"/>
</dbReference>
<comment type="similarity">
    <text evidence="2">Belongs to the alpha-carbonic anhydrase family.</text>
</comment>
<gene>
    <name evidence="9" type="ORF">BSL78_27353</name>
</gene>
<dbReference type="InterPro" id="IPR023561">
    <property type="entry name" value="Carbonic_anhydrase_a-class"/>
</dbReference>
<dbReference type="Gene3D" id="3.10.200.10">
    <property type="entry name" value="Alpha carbonic anhydrase"/>
    <property type="match status" value="1"/>
</dbReference>
<dbReference type="SUPFAM" id="SSF51069">
    <property type="entry name" value="Carbonic anhydrase"/>
    <property type="match status" value="1"/>
</dbReference>
<dbReference type="InterPro" id="IPR001148">
    <property type="entry name" value="CA_dom"/>
</dbReference>
<evidence type="ECO:0000256" key="4">
    <source>
        <dbReference type="ARBA" id="ARBA00022723"/>
    </source>
</evidence>
<evidence type="ECO:0000313" key="9">
    <source>
        <dbReference type="EMBL" id="PIK35815.1"/>
    </source>
</evidence>
<dbReference type="OrthoDB" id="429145at2759"/>
<dbReference type="GO" id="GO:0008270">
    <property type="term" value="F:zinc ion binding"/>
    <property type="evidence" value="ECO:0007669"/>
    <property type="project" value="InterPro"/>
</dbReference>
<feature type="domain" description="Alpha-carbonic anhydrase" evidence="8">
    <location>
        <begin position="14"/>
        <end position="154"/>
    </location>
</feature>